<keyword evidence="3" id="KW-1185">Reference proteome</keyword>
<evidence type="ECO:0000313" key="3">
    <source>
        <dbReference type="Proteomes" id="UP001500902"/>
    </source>
</evidence>
<dbReference type="RefSeq" id="WP_344886375.1">
    <property type="nucleotide sequence ID" value="NZ_BAAAZP010000111.1"/>
</dbReference>
<evidence type="ECO:0008006" key="4">
    <source>
        <dbReference type="Google" id="ProtNLM"/>
    </source>
</evidence>
<evidence type="ECO:0000313" key="2">
    <source>
        <dbReference type="EMBL" id="GAA3688838.1"/>
    </source>
</evidence>
<reference evidence="3" key="1">
    <citation type="journal article" date="2019" name="Int. J. Syst. Evol. Microbiol.">
        <title>The Global Catalogue of Microorganisms (GCM) 10K type strain sequencing project: providing services to taxonomists for standard genome sequencing and annotation.</title>
        <authorList>
            <consortium name="The Broad Institute Genomics Platform"/>
            <consortium name="The Broad Institute Genome Sequencing Center for Infectious Disease"/>
            <person name="Wu L."/>
            <person name="Ma J."/>
        </authorList>
    </citation>
    <scope>NUCLEOTIDE SEQUENCE [LARGE SCALE GENOMIC DNA]</scope>
    <source>
        <strain evidence="3">JCM 16904</strain>
    </source>
</reference>
<feature type="chain" id="PRO_5047324445" description="WD40-like Beta Propeller Repeat" evidence="1">
    <location>
        <begin position="21"/>
        <end position="320"/>
    </location>
</feature>
<dbReference type="EMBL" id="BAAAZP010000111">
    <property type="protein sequence ID" value="GAA3688838.1"/>
    <property type="molecule type" value="Genomic_DNA"/>
</dbReference>
<dbReference type="InterPro" id="IPR011042">
    <property type="entry name" value="6-blade_b-propeller_TolB-like"/>
</dbReference>
<accession>A0ABP7CHW9</accession>
<dbReference type="InterPro" id="IPR011044">
    <property type="entry name" value="Quino_amine_DH_bsu"/>
</dbReference>
<evidence type="ECO:0000256" key="1">
    <source>
        <dbReference type="SAM" id="SignalP"/>
    </source>
</evidence>
<sequence>MIAELALALALIVTPTAVPAAVPAAARTDLTLPGTGGVKYRENAGDPVRLAAYGLGTKRTYLRTATGNAFTWEKELSEVSVAPGGRLAAGVPGTYLSGYDTLLVTDRTTGRTSRVRTVRKPLTASYVSWSRDAKRVALTVEQKVSGAWRAVGFTIVDVTTKSARTVRLSGLSREAGFWWSPDGNLVSRHGIGLRVHRSSDGAVVRTYAAAGLPTGPEDAFSPSGRRLATWCPSRPEEQVCLVDTATGKIVQRVAGRAEALFGWWDESHLIAVTAQGSAYRLAVLGLGGQVTRVLAELPAGTWRQDLWLSFTRVPSPKPAS</sequence>
<dbReference type="Proteomes" id="UP001500902">
    <property type="component" value="Unassembled WGS sequence"/>
</dbReference>
<proteinExistence type="predicted"/>
<comment type="caution">
    <text evidence="2">The sequence shown here is derived from an EMBL/GenBank/DDBJ whole genome shotgun (WGS) entry which is preliminary data.</text>
</comment>
<name>A0ABP7CHW9_9ACTN</name>
<organism evidence="2 3">
    <name type="scientific">Nonomuraea antimicrobica</name>
    <dbReference type="NCBI Taxonomy" id="561173"/>
    <lineage>
        <taxon>Bacteria</taxon>
        <taxon>Bacillati</taxon>
        <taxon>Actinomycetota</taxon>
        <taxon>Actinomycetes</taxon>
        <taxon>Streptosporangiales</taxon>
        <taxon>Streptosporangiaceae</taxon>
        <taxon>Nonomuraea</taxon>
    </lineage>
</organism>
<dbReference type="Gene3D" id="2.120.10.30">
    <property type="entry name" value="TolB, C-terminal domain"/>
    <property type="match status" value="2"/>
</dbReference>
<keyword evidence="1" id="KW-0732">Signal</keyword>
<protein>
    <recommendedName>
        <fullName evidence="4">WD40-like Beta Propeller Repeat</fullName>
    </recommendedName>
</protein>
<gene>
    <name evidence="2" type="ORF">GCM10022224_062870</name>
</gene>
<feature type="signal peptide" evidence="1">
    <location>
        <begin position="1"/>
        <end position="20"/>
    </location>
</feature>
<dbReference type="SUPFAM" id="SSF50969">
    <property type="entry name" value="YVTN repeat-like/Quinoprotein amine dehydrogenase"/>
    <property type="match status" value="1"/>
</dbReference>